<evidence type="ECO:0000313" key="2">
    <source>
        <dbReference type="Proteomes" id="UP000009886"/>
    </source>
</evidence>
<accession>K9FE65</accession>
<dbReference type="AlphaFoldDB" id="K9FE65"/>
<gene>
    <name evidence="1" type="ORF">PDIP_78790</name>
</gene>
<comment type="caution">
    <text evidence="1">The sequence shown here is derived from an EMBL/GenBank/DDBJ whole genome shotgun (WGS) entry which is preliminary data.</text>
</comment>
<proteinExistence type="predicted"/>
<name>K9FE65_PEND1</name>
<dbReference type="EMBL" id="AKCU01000478">
    <property type="protein sequence ID" value="EKV06437.1"/>
    <property type="molecule type" value="Genomic_DNA"/>
</dbReference>
<organism evidence="1 2">
    <name type="scientific">Penicillium digitatum (strain Pd1 / CECT 20795)</name>
    <name type="common">Green mold</name>
    <dbReference type="NCBI Taxonomy" id="1170230"/>
    <lineage>
        <taxon>Eukaryota</taxon>
        <taxon>Fungi</taxon>
        <taxon>Dikarya</taxon>
        <taxon>Ascomycota</taxon>
        <taxon>Pezizomycotina</taxon>
        <taxon>Eurotiomycetes</taxon>
        <taxon>Eurotiomycetidae</taxon>
        <taxon>Eurotiales</taxon>
        <taxon>Aspergillaceae</taxon>
        <taxon>Penicillium</taxon>
    </lineage>
</organism>
<sequence>MVLWNHRSPSQQATPISSFVSILKYPKALPIHERRWQLITRVLDADVIRRNMGIFVRAMLKTNFFTFSGTGCDSILVSPEVRVVLGLASPVTTNASSLAPRFYLTTETFRATDYGNPSNAPRGFLGTDPLNDFSYIENVIAKYTAKYTKQRKKGLKPMSQPPMPTHNMSRRSQAPFKTGHVFLPAELILNITDYLEYHKDIQTLLSVFPHWYPMIPDSCWKRRFIDYNCLDDDQFPAVDALDCQHVYFNTDRLFRPSLAWGSRQYILSQLGEVKGRFLRQLMRNDFHE</sequence>
<evidence type="ECO:0000313" key="1">
    <source>
        <dbReference type="EMBL" id="EKV06437.1"/>
    </source>
</evidence>
<dbReference type="OrthoDB" id="4332410at2759"/>
<dbReference type="VEuPathDB" id="FungiDB:PDIP_78790"/>
<reference evidence="2" key="1">
    <citation type="journal article" date="2012" name="BMC Genomics">
        <title>Genome sequence of the necrotrophic fungus Penicillium digitatum, the main postharvest pathogen of citrus.</title>
        <authorList>
            <person name="Marcet-Houben M."/>
            <person name="Ballester A.-R."/>
            <person name="de la Fuente B."/>
            <person name="Harries E."/>
            <person name="Marcos J.F."/>
            <person name="Gonzalez-Candelas L."/>
            <person name="Gabaldon T."/>
        </authorList>
    </citation>
    <scope>NUCLEOTIDE SEQUENCE [LARGE SCALE GENOMIC DNA]</scope>
    <source>
        <strain evidence="2">Pd1 / CECT 20795</strain>
    </source>
</reference>
<dbReference type="KEGG" id="pdp:PDIP_78790"/>
<dbReference type="HOGENOM" id="CLU_084273_0_0_1"/>
<evidence type="ECO:0008006" key="3">
    <source>
        <dbReference type="Google" id="ProtNLM"/>
    </source>
</evidence>
<dbReference type="Proteomes" id="UP000009886">
    <property type="component" value="Unassembled WGS sequence"/>
</dbReference>
<protein>
    <recommendedName>
        <fullName evidence="3">F-box domain-containing protein</fullName>
    </recommendedName>
</protein>